<gene>
    <name evidence="2" type="ORF">DHEL01_v200600</name>
</gene>
<feature type="domain" description="2EXR" evidence="1">
    <location>
        <begin position="9"/>
        <end position="121"/>
    </location>
</feature>
<comment type="caution">
    <text evidence="2">The sequence shown here is derived from an EMBL/GenBank/DDBJ whole genome shotgun (WGS) entry which is preliminary data.</text>
</comment>
<dbReference type="OrthoDB" id="3473305at2759"/>
<dbReference type="InterPro" id="IPR045518">
    <property type="entry name" value="2EXR"/>
</dbReference>
<dbReference type="Proteomes" id="UP000094444">
    <property type="component" value="Unassembled WGS sequence"/>
</dbReference>
<keyword evidence="3" id="KW-1185">Reference proteome</keyword>
<dbReference type="AlphaFoldDB" id="A0A2P5IEW6"/>
<accession>A0A2P5IEW6</accession>
<evidence type="ECO:0000259" key="1">
    <source>
        <dbReference type="Pfam" id="PF20150"/>
    </source>
</evidence>
<sequence>MASTGLNTFTLFADLPVELQMMIWEEAAAGLPALDIQRFTAEIISGKQNDDPRIPAIPTLCLTPHPDFIRSTIGYRGLFGACQLSRKFAKRLIPSFLPIRYLKRASDGSLVTLQAMVPFNPSGHFCIGRVVRAVMDADKYGIGARGSKMVGPHDMKDIRIPAETASRIKNLMLATDRKPILWGSHVLRAEGEVWWDEGFQSIGRQLPNLERASLLGEGILDRRHHFEKSDFDRLHQSVAVVPRHQRDPTNEIVPWIVLWNGWFRQQILLYALMGAEIERIEQHQLRNSNESGSVDGAAMAARKRTLELNSRALVPTLTLWD</sequence>
<reference evidence="2" key="1">
    <citation type="submission" date="2017-09" db="EMBL/GenBank/DDBJ databases">
        <title>Polyketide synthases of a Diaporthe helianthi virulent isolate.</title>
        <authorList>
            <person name="Baroncelli R."/>
        </authorList>
    </citation>
    <scope>NUCLEOTIDE SEQUENCE [LARGE SCALE GENOMIC DNA]</scope>
    <source>
        <strain evidence="2">7/96</strain>
    </source>
</reference>
<dbReference type="Pfam" id="PF20150">
    <property type="entry name" value="2EXR"/>
    <property type="match status" value="1"/>
</dbReference>
<proteinExistence type="predicted"/>
<dbReference type="InParanoid" id="A0A2P5IEW6"/>
<name>A0A2P5IEW6_DIAHE</name>
<evidence type="ECO:0000313" key="2">
    <source>
        <dbReference type="EMBL" id="POS81027.1"/>
    </source>
</evidence>
<organism evidence="2 3">
    <name type="scientific">Diaporthe helianthi</name>
    <dbReference type="NCBI Taxonomy" id="158607"/>
    <lineage>
        <taxon>Eukaryota</taxon>
        <taxon>Fungi</taxon>
        <taxon>Dikarya</taxon>
        <taxon>Ascomycota</taxon>
        <taxon>Pezizomycotina</taxon>
        <taxon>Sordariomycetes</taxon>
        <taxon>Sordariomycetidae</taxon>
        <taxon>Diaporthales</taxon>
        <taxon>Diaporthaceae</taxon>
        <taxon>Diaporthe</taxon>
    </lineage>
</organism>
<evidence type="ECO:0000313" key="3">
    <source>
        <dbReference type="Proteomes" id="UP000094444"/>
    </source>
</evidence>
<dbReference type="EMBL" id="MAVT02000023">
    <property type="protein sequence ID" value="POS81027.1"/>
    <property type="molecule type" value="Genomic_DNA"/>
</dbReference>
<protein>
    <recommendedName>
        <fullName evidence="1">2EXR domain-containing protein</fullName>
    </recommendedName>
</protein>